<dbReference type="InterPro" id="IPR001789">
    <property type="entry name" value="Sig_transdc_resp-reg_receiver"/>
</dbReference>
<dbReference type="SMART" id="SM00387">
    <property type="entry name" value="HATPase_c"/>
    <property type="match status" value="1"/>
</dbReference>
<dbReference type="Pfam" id="PF00072">
    <property type="entry name" value="Response_reg"/>
    <property type="match status" value="1"/>
</dbReference>
<feature type="compositionally biased region" description="Polar residues" evidence="3">
    <location>
        <begin position="1101"/>
        <end position="1113"/>
    </location>
</feature>
<dbReference type="PRINTS" id="PR00344">
    <property type="entry name" value="BCTRLSENSOR"/>
</dbReference>
<dbReference type="SUPFAM" id="SSF52172">
    <property type="entry name" value="CheY-like"/>
    <property type="match status" value="1"/>
</dbReference>
<dbReference type="GO" id="GO:0000160">
    <property type="term" value="P:phosphorelay signal transduction system"/>
    <property type="evidence" value="ECO:0007669"/>
    <property type="project" value="InterPro"/>
</dbReference>
<dbReference type="PROSITE" id="PS50109">
    <property type="entry name" value="HIS_KIN"/>
    <property type="match status" value="1"/>
</dbReference>
<dbReference type="InterPro" id="IPR036890">
    <property type="entry name" value="HATPase_C_sf"/>
</dbReference>
<evidence type="ECO:0000256" key="1">
    <source>
        <dbReference type="ARBA" id="ARBA00022553"/>
    </source>
</evidence>
<sequence>MTANLDLVVSFVQLASSPTIAFGLASSQQPALSESPFSKIIDGSVSPGFYTANSPAEKLFGKQNAWERWSAKARTVVGAAGVSCWQKLLQEGTVQENDALPHTPSTLAATSETVTLEYAKAWSPSTGITSDSAPFSDLAAVWQVSILATSRDAISRLFTGEIQHDDWIMVLSELPFSGSTTSLVPWTDTSNFVSLLESDRRPSMGTSNSTSTISSVIASSALSSSTSSRRRIEIKSGVPSGIRAASEGCQVELPADGLIKANTTWRSTSEAQGEDHPNDTSFGAAGDKPSDYSSISDSKTDIQRQSSGEATDGHEASGHRPTPEETTVWDDFSVAPVNPADLANLAMHSPVGMVLATPELRIYWVNARWYEITKVQRGHDLNSWIDGIHPESLPILMRVLQDLMAGKEKRAGDIRWKDDAWSTFSAQVLLDPDRNVTGIAATIDDCTQRKKLELAQLENLKVQEAAARYAAEQANARAKELADWQSQRRVLERRTRQFAQMAEISPIGLTFAKTDGEIIWANKAFCLMHDLQPQCFNDWPGTVNEEDMEILSRRWQHTLKTNEPLYSRHRLKNGKVVQAQAVPSLREDTSDEDDECSFVSAIMDVTAEVRHQEAVERLNEERITEQTRLAAEAEERRKAAVFQKEQQALLIDVTSHELRNSINPILQSALLIKASLLEARRDVSDAPDSSAEDAISEGIDIQEDLEACDAIIDSANQMERVANDVLGLAQIQANQLAVTPVPFDLTATMRSIHRMFQADCRAKGVQMIVEIGNSVQALGQRRLLKADPSRLAQTTVNLISNAMKFIIKSETRQVRICIDISLKKPEPSDPIAPPSEPPKALEAGTSLYLYIAVHDTGPGMTDKELGKLFRRFSQANSDVHCQMGGSGLGLYIAKQLCELQGGRIEATSVAGQGATFRFYIQAWSVKQADSTSALDRPCSVPAKLPSKAVTPVIPLHILVCDDNIINRKTLARQLKQHKHKVVMAENGQEALNVIFACEKAGIPFDCILLDVNMPILDGMSAARRLRVIEEDRGDKKGYWVVGCTGNARAEQVEAVLESGMNAVITKPYNLKELLKAIQPPEHVIMDIDLPGTSKPMEKSTETTPQSMSLHLPA</sequence>
<feature type="domain" description="Histidine kinase" evidence="4">
    <location>
        <begin position="653"/>
        <end position="924"/>
    </location>
</feature>
<accession>A0A8H3TPH3</accession>
<keyword evidence="1 2" id="KW-0597">Phosphoprotein</keyword>
<evidence type="ECO:0000256" key="2">
    <source>
        <dbReference type="PROSITE-ProRule" id="PRU00169"/>
    </source>
</evidence>
<evidence type="ECO:0000313" key="6">
    <source>
        <dbReference type="EMBL" id="GHJ84778.1"/>
    </source>
</evidence>
<evidence type="ECO:0000256" key="3">
    <source>
        <dbReference type="SAM" id="MobiDB-lite"/>
    </source>
</evidence>
<dbReference type="Pfam" id="PF02518">
    <property type="entry name" value="HATPase_c"/>
    <property type="match status" value="1"/>
</dbReference>
<feature type="region of interest" description="Disordered" evidence="3">
    <location>
        <begin position="265"/>
        <end position="329"/>
    </location>
</feature>
<reference evidence="6" key="1">
    <citation type="submission" date="2020-07" db="EMBL/GenBank/DDBJ databases">
        <title>Draft Genome Sequence of a Deep-Sea Yeast, Naganishia (Cryptococcus) liquefaciens strain N6.</title>
        <authorList>
            <person name="Han Y.W."/>
            <person name="Kajitani R."/>
            <person name="Morimoto H."/>
            <person name="Parhat M."/>
            <person name="Tsubouchi H."/>
            <person name="Bakenova O."/>
            <person name="Ogata M."/>
            <person name="Argunhan B."/>
            <person name="Aoki R."/>
            <person name="Kajiwara S."/>
            <person name="Itoh T."/>
            <person name="Iwasaki H."/>
        </authorList>
    </citation>
    <scope>NUCLEOTIDE SEQUENCE</scope>
    <source>
        <strain evidence="6">N6</strain>
    </source>
</reference>
<dbReference type="SUPFAM" id="SSF55874">
    <property type="entry name" value="ATPase domain of HSP90 chaperone/DNA topoisomerase II/histidine kinase"/>
    <property type="match status" value="1"/>
</dbReference>
<dbReference type="CDD" id="cd17546">
    <property type="entry name" value="REC_hyHK_CKI1_RcsC-like"/>
    <property type="match status" value="1"/>
</dbReference>
<dbReference type="GO" id="GO:0016772">
    <property type="term" value="F:transferase activity, transferring phosphorus-containing groups"/>
    <property type="evidence" value="ECO:0007669"/>
    <property type="project" value="InterPro"/>
</dbReference>
<feature type="compositionally biased region" description="Basic and acidic residues" evidence="3">
    <location>
        <begin position="311"/>
        <end position="323"/>
    </location>
</feature>
<dbReference type="Pfam" id="PF13188">
    <property type="entry name" value="PAS_8"/>
    <property type="match status" value="1"/>
</dbReference>
<organism evidence="6 7">
    <name type="scientific">Naganishia liquefaciens</name>
    <dbReference type="NCBI Taxonomy" id="104408"/>
    <lineage>
        <taxon>Eukaryota</taxon>
        <taxon>Fungi</taxon>
        <taxon>Dikarya</taxon>
        <taxon>Basidiomycota</taxon>
        <taxon>Agaricomycotina</taxon>
        <taxon>Tremellomycetes</taxon>
        <taxon>Filobasidiales</taxon>
        <taxon>Filobasidiaceae</taxon>
        <taxon>Naganishia</taxon>
    </lineage>
</organism>
<dbReference type="InterPro" id="IPR035965">
    <property type="entry name" value="PAS-like_dom_sf"/>
</dbReference>
<dbReference type="SMART" id="SM00448">
    <property type="entry name" value="REC"/>
    <property type="match status" value="1"/>
</dbReference>
<dbReference type="Proteomes" id="UP000620104">
    <property type="component" value="Unassembled WGS sequence"/>
</dbReference>
<proteinExistence type="predicted"/>
<comment type="caution">
    <text evidence="6">The sequence shown here is derived from an EMBL/GenBank/DDBJ whole genome shotgun (WGS) entry which is preliminary data.</text>
</comment>
<dbReference type="Gene3D" id="3.40.50.2300">
    <property type="match status" value="1"/>
</dbReference>
<evidence type="ECO:0008006" key="8">
    <source>
        <dbReference type="Google" id="ProtNLM"/>
    </source>
</evidence>
<dbReference type="AlphaFoldDB" id="A0A8H3TPH3"/>
<dbReference type="InterPro" id="IPR004358">
    <property type="entry name" value="Sig_transdc_His_kin-like_C"/>
</dbReference>
<feature type="modified residue" description="4-aspartylphosphate" evidence="2">
    <location>
        <position position="1010"/>
    </location>
</feature>
<protein>
    <recommendedName>
        <fullName evidence="8">Histidine kinase</fullName>
    </recommendedName>
</protein>
<dbReference type="PANTHER" id="PTHR43719:SF30">
    <property type="entry name" value="TWO-COMPONENT SYSTEM RESPONSE REGULATOR"/>
    <property type="match status" value="1"/>
</dbReference>
<name>A0A8H3TPH3_9TREE</name>
<dbReference type="SMART" id="SM00091">
    <property type="entry name" value="PAS"/>
    <property type="match status" value="2"/>
</dbReference>
<dbReference type="InterPro" id="IPR050956">
    <property type="entry name" value="2C_system_His_kinase"/>
</dbReference>
<dbReference type="Gene3D" id="3.30.450.20">
    <property type="entry name" value="PAS domain"/>
    <property type="match status" value="2"/>
</dbReference>
<dbReference type="PANTHER" id="PTHR43719">
    <property type="entry name" value="TWO-COMPONENT HISTIDINE KINASE"/>
    <property type="match status" value="1"/>
</dbReference>
<feature type="compositionally biased region" description="Polar residues" evidence="3">
    <location>
        <begin position="291"/>
        <end position="309"/>
    </location>
</feature>
<dbReference type="SUPFAM" id="SSF55785">
    <property type="entry name" value="PYP-like sensor domain (PAS domain)"/>
    <property type="match status" value="2"/>
</dbReference>
<dbReference type="InterPro" id="IPR000014">
    <property type="entry name" value="PAS"/>
</dbReference>
<feature type="region of interest" description="Disordered" evidence="3">
    <location>
        <begin position="1091"/>
        <end position="1113"/>
    </location>
</feature>
<dbReference type="InterPro" id="IPR003594">
    <property type="entry name" value="HATPase_dom"/>
</dbReference>
<dbReference type="InterPro" id="IPR005467">
    <property type="entry name" value="His_kinase_dom"/>
</dbReference>
<keyword evidence="7" id="KW-1185">Reference proteome</keyword>
<gene>
    <name evidence="6" type="ORF">NliqN6_1180</name>
</gene>
<dbReference type="OrthoDB" id="60033at2759"/>
<dbReference type="PROSITE" id="PS50110">
    <property type="entry name" value="RESPONSE_REGULATORY"/>
    <property type="match status" value="1"/>
</dbReference>
<dbReference type="CDD" id="cd00130">
    <property type="entry name" value="PAS"/>
    <property type="match status" value="1"/>
</dbReference>
<dbReference type="Gene3D" id="3.30.565.10">
    <property type="entry name" value="Histidine kinase-like ATPase, C-terminal domain"/>
    <property type="match status" value="1"/>
</dbReference>
<dbReference type="InterPro" id="IPR011006">
    <property type="entry name" value="CheY-like_superfamily"/>
</dbReference>
<evidence type="ECO:0000259" key="4">
    <source>
        <dbReference type="PROSITE" id="PS50109"/>
    </source>
</evidence>
<evidence type="ECO:0000259" key="5">
    <source>
        <dbReference type="PROSITE" id="PS50110"/>
    </source>
</evidence>
<evidence type="ECO:0000313" key="7">
    <source>
        <dbReference type="Proteomes" id="UP000620104"/>
    </source>
</evidence>
<dbReference type="Gene3D" id="1.10.287.130">
    <property type="match status" value="1"/>
</dbReference>
<dbReference type="EMBL" id="BLZA01000009">
    <property type="protein sequence ID" value="GHJ84778.1"/>
    <property type="molecule type" value="Genomic_DNA"/>
</dbReference>
<feature type="domain" description="Response regulatory" evidence="5">
    <location>
        <begin position="956"/>
        <end position="1081"/>
    </location>
</feature>